<accession>A0ABQ7IN36</accession>
<organism evidence="1 2">
    <name type="scientific">Botrytis deweyae</name>
    <dbReference type="NCBI Taxonomy" id="2478750"/>
    <lineage>
        <taxon>Eukaryota</taxon>
        <taxon>Fungi</taxon>
        <taxon>Dikarya</taxon>
        <taxon>Ascomycota</taxon>
        <taxon>Pezizomycotina</taxon>
        <taxon>Leotiomycetes</taxon>
        <taxon>Helotiales</taxon>
        <taxon>Sclerotiniaceae</taxon>
        <taxon>Botrytis</taxon>
    </lineage>
</organism>
<reference evidence="1 2" key="1">
    <citation type="journal article" date="2020" name="Genome Biol. Evol.">
        <title>Comparative genomics of Sclerotiniaceae.</title>
        <authorList>
            <person name="Valero Jimenez C.A."/>
            <person name="Steentjes M."/>
            <person name="Scholten O.E."/>
            <person name="Van Kan J.A.L."/>
        </authorList>
    </citation>
    <scope>NUCLEOTIDE SEQUENCE [LARGE SCALE GENOMIC DNA]</scope>
    <source>
        <strain evidence="1 2">B1</strain>
    </source>
</reference>
<keyword evidence="2" id="KW-1185">Reference proteome</keyword>
<dbReference type="SUPFAM" id="SSF53335">
    <property type="entry name" value="S-adenosyl-L-methionine-dependent methyltransferases"/>
    <property type="match status" value="1"/>
</dbReference>
<dbReference type="RefSeq" id="XP_038810629.1">
    <property type="nucleotide sequence ID" value="XM_038952787.1"/>
</dbReference>
<evidence type="ECO:0008006" key="3">
    <source>
        <dbReference type="Google" id="ProtNLM"/>
    </source>
</evidence>
<comment type="caution">
    <text evidence="1">The sequence shown here is derived from an EMBL/GenBank/DDBJ whole genome shotgun (WGS) entry which is preliminary data.</text>
</comment>
<gene>
    <name evidence="1" type="ORF">EAE98_005166</name>
</gene>
<dbReference type="GeneID" id="62231940"/>
<proteinExistence type="predicted"/>
<dbReference type="Proteomes" id="UP000783213">
    <property type="component" value="Unassembled WGS sequence"/>
</dbReference>
<dbReference type="InterPro" id="IPR029063">
    <property type="entry name" value="SAM-dependent_MTases_sf"/>
</dbReference>
<dbReference type="Gene3D" id="3.40.50.150">
    <property type="entry name" value="Vaccinia Virus protein VP39"/>
    <property type="match status" value="1"/>
</dbReference>
<evidence type="ECO:0000313" key="1">
    <source>
        <dbReference type="EMBL" id="KAF7929247.1"/>
    </source>
</evidence>
<protein>
    <recommendedName>
        <fullName evidence="3">Methyltransferase domain-containing protein</fullName>
    </recommendedName>
</protein>
<dbReference type="CDD" id="cd02440">
    <property type="entry name" value="AdoMet_MTases"/>
    <property type="match status" value="1"/>
</dbReference>
<name>A0ABQ7IN36_9HELO</name>
<dbReference type="EMBL" id="RCSX01000010">
    <property type="protein sequence ID" value="KAF7929247.1"/>
    <property type="molecule type" value="Genomic_DNA"/>
</dbReference>
<evidence type="ECO:0000313" key="2">
    <source>
        <dbReference type="Proteomes" id="UP000783213"/>
    </source>
</evidence>
<sequence>MSDIYAEDMRQNKSESRRLNEQFELLSRYGSISLHSQISKSICLIIDSIFQKHWVFYPSLHCRQTTSWPTIADIGTGTGIFLSQLAQDYPDAILHGFDTPPSSKHNKYDLIHIRLLASGINPTEWKPIVQNLLKLLKPGGAIQWKECNWMETQYYHSDIELSVQAARSMCARFKEAMKDNFSYGWNILPRIYEEFGMGDVVEDIVSSDRIVETRAAMARNAMDAIFGWARLVSSRNLAGSLSAEELIRLEREVERQIASGCYVRYDVHVVLGFKGCED</sequence>